<dbReference type="Proteomes" id="UP001497392">
    <property type="component" value="Unassembled WGS sequence"/>
</dbReference>
<dbReference type="InterPro" id="IPR006094">
    <property type="entry name" value="Oxid_FAD_bind_N"/>
</dbReference>
<dbReference type="InterPro" id="IPR036318">
    <property type="entry name" value="FAD-bd_PCMH-like_sf"/>
</dbReference>
<comment type="caution">
    <text evidence="5">The sequence shown here is derived from an EMBL/GenBank/DDBJ whole genome shotgun (WGS) entry which is preliminary data.</text>
</comment>
<dbReference type="InterPro" id="IPR010031">
    <property type="entry name" value="FAD_lactone_oxidase-like"/>
</dbReference>
<gene>
    <name evidence="5" type="primary">g6001</name>
    <name evidence="5" type="ORF">VP750_LOCUS5137</name>
</gene>
<evidence type="ECO:0000313" key="5">
    <source>
        <dbReference type="EMBL" id="CAL5223478.1"/>
    </source>
</evidence>
<dbReference type="NCBIfam" id="TIGR01676">
    <property type="entry name" value="GLDHase"/>
    <property type="match status" value="1"/>
</dbReference>
<dbReference type="PANTHER" id="PTHR43762">
    <property type="entry name" value="L-GULONOLACTONE OXIDASE"/>
    <property type="match status" value="1"/>
</dbReference>
<sequence length="575" mass="64959">MSKSRSRGPRFFSAEAAELDDGRKALERARLSSLWHQRITLLGAAAIGAAAVYIYKSGETPEEFIENFMEAELTHHNHLVNWSNTHECHPKRYYEPESVEELERIVAEAHEKGEKLRCMGSGLSPNGLPFSKEGVVSLALLDNIKYLDLQKSRITVEAGARIQPLADELKKYGLTLTNYASIREQSVGGFIQVSAHGTGASIPPVDEMVVSMKLVTPGKGTVEVSRAEDPELFEMTKVGLGALGIVSEVTLQLVPSHQLLEHTFIMSSKDITEKKHRKLLANNRHLRYMWIPYTDTVVVVTNNPIAEGKKPPRVRKTYTEDERREPLRELLRQALPDQDASTNEEVASLSGTQLRDRLIAHQPLDTDWIKRVNQAEADFWKRSEGYRTGWSDEILGFDCGGEQWVLEVAFPTGTQKKPSGADLKFMHELLQQIEADNTPAPAPIEQRWSAPSSSPMSPVASRGDPDALHSWVGIIMYLPTEEKHARKAITDRFFQYCKLVEGDLMPRYDAVEHWAKIEVPQLDLDIARRRMQQRYPVEEFNALRRELDPKNILANDIIDKLFPLPEEETEPALKS</sequence>
<dbReference type="PROSITE" id="PS51387">
    <property type="entry name" value="FAD_PCMH"/>
    <property type="match status" value="1"/>
</dbReference>
<feature type="domain" description="FAD-binding PCMH-type" evidence="4">
    <location>
        <begin position="86"/>
        <end position="256"/>
    </location>
</feature>
<protein>
    <submittedName>
        <fullName evidence="5">G6001 protein</fullName>
    </submittedName>
</protein>
<name>A0ABP1FUB3_9CHLO</name>
<evidence type="ECO:0000313" key="6">
    <source>
        <dbReference type="Proteomes" id="UP001497392"/>
    </source>
</evidence>
<dbReference type="InterPro" id="IPR016167">
    <property type="entry name" value="FAD-bd_PCMH_sub1"/>
</dbReference>
<organism evidence="5 6">
    <name type="scientific">Coccomyxa viridis</name>
    <dbReference type="NCBI Taxonomy" id="1274662"/>
    <lineage>
        <taxon>Eukaryota</taxon>
        <taxon>Viridiplantae</taxon>
        <taxon>Chlorophyta</taxon>
        <taxon>core chlorophytes</taxon>
        <taxon>Trebouxiophyceae</taxon>
        <taxon>Trebouxiophyceae incertae sedis</taxon>
        <taxon>Coccomyxaceae</taxon>
        <taxon>Coccomyxa</taxon>
    </lineage>
</organism>
<dbReference type="PIRSF" id="PIRSF000136">
    <property type="entry name" value="LGO_GLO"/>
    <property type="match status" value="1"/>
</dbReference>
<comment type="pathway">
    <text evidence="2">Cofactor biosynthesis; L-ascorbate biosynthesis.</text>
</comment>
<dbReference type="Gene3D" id="3.30.465.10">
    <property type="match status" value="1"/>
</dbReference>
<dbReference type="Pfam" id="PF01565">
    <property type="entry name" value="FAD_binding_4"/>
    <property type="match status" value="1"/>
</dbReference>
<dbReference type="Pfam" id="PF04030">
    <property type="entry name" value="ALO"/>
    <property type="match status" value="1"/>
</dbReference>
<evidence type="ECO:0000256" key="1">
    <source>
        <dbReference type="ARBA" id="ARBA00001974"/>
    </source>
</evidence>
<evidence type="ECO:0000259" key="4">
    <source>
        <dbReference type="PROSITE" id="PS51387"/>
    </source>
</evidence>
<reference evidence="5 6" key="1">
    <citation type="submission" date="2024-06" db="EMBL/GenBank/DDBJ databases">
        <authorList>
            <person name="Kraege A."/>
            <person name="Thomma B."/>
        </authorList>
    </citation>
    <scope>NUCLEOTIDE SEQUENCE [LARGE SCALE GENOMIC DNA]</scope>
</reference>
<evidence type="ECO:0000256" key="2">
    <source>
        <dbReference type="ARBA" id="ARBA00005147"/>
    </source>
</evidence>
<dbReference type="SUPFAM" id="SSF56176">
    <property type="entry name" value="FAD-binding/transporter-associated domain-like"/>
    <property type="match status" value="1"/>
</dbReference>
<keyword evidence="3" id="KW-0560">Oxidoreductase</keyword>
<accession>A0ABP1FUB3</accession>
<keyword evidence="6" id="KW-1185">Reference proteome</keyword>
<dbReference type="InterPro" id="IPR016166">
    <property type="entry name" value="FAD-bd_PCMH"/>
</dbReference>
<dbReference type="InterPro" id="IPR010029">
    <property type="entry name" value="GL_DH"/>
</dbReference>
<evidence type="ECO:0000256" key="3">
    <source>
        <dbReference type="ARBA" id="ARBA00023002"/>
    </source>
</evidence>
<dbReference type="InterPro" id="IPR007173">
    <property type="entry name" value="ALO_C"/>
</dbReference>
<dbReference type="Gene3D" id="3.30.43.10">
    <property type="entry name" value="Uridine Diphospho-n-acetylenolpyruvylglucosamine Reductase, domain 2"/>
    <property type="match status" value="1"/>
</dbReference>
<dbReference type="EMBL" id="CAXHTA020000008">
    <property type="protein sequence ID" value="CAL5223478.1"/>
    <property type="molecule type" value="Genomic_DNA"/>
</dbReference>
<dbReference type="InterPro" id="IPR016169">
    <property type="entry name" value="FAD-bd_PCMH_sub2"/>
</dbReference>
<proteinExistence type="predicted"/>
<dbReference type="PANTHER" id="PTHR43762:SF1">
    <property type="entry name" value="D-ARABINONO-1,4-LACTONE OXIDASE"/>
    <property type="match status" value="1"/>
</dbReference>
<comment type="cofactor">
    <cofactor evidence="1">
        <name>FAD</name>
        <dbReference type="ChEBI" id="CHEBI:57692"/>
    </cofactor>
</comment>